<dbReference type="InterPro" id="IPR001789">
    <property type="entry name" value="Sig_transdc_resp-reg_receiver"/>
</dbReference>
<organism evidence="4 5">
    <name type="scientific">Desulfatitalea alkaliphila</name>
    <dbReference type="NCBI Taxonomy" id="2929485"/>
    <lineage>
        <taxon>Bacteria</taxon>
        <taxon>Pseudomonadati</taxon>
        <taxon>Thermodesulfobacteriota</taxon>
        <taxon>Desulfobacteria</taxon>
        <taxon>Desulfobacterales</taxon>
        <taxon>Desulfosarcinaceae</taxon>
        <taxon>Desulfatitalea</taxon>
    </lineage>
</organism>
<evidence type="ECO:0000256" key="2">
    <source>
        <dbReference type="PROSITE-ProRule" id="PRU00169"/>
    </source>
</evidence>
<dbReference type="Pfam" id="PF00072">
    <property type="entry name" value="Response_reg"/>
    <property type="match status" value="1"/>
</dbReference>
<evidence type="ECO:0000313" key="4">
    <source>
        <dbReference type="EMBL" id="MCJ8499789.1"/>
    </source>
</evidence>
<dbReference type="PROSITE" id="PS50110">
    <property type="entry name" value="RESPONSE_REGULATORY"/>
    <property type="match status" value="1"/>
</dbReference>
<keyword evidence="1 2" id="KW-0597">Phosphoprotein</keyword>
<evidence type="ECO:0000259" key="3">
    <source>
        <dbReference type="PROSITE" id="PS50110"/>
    </source>
</evidence>
<evidence type="ECO:0000313" key="5">
    <source>
        <dbReference type="Proteomes" id="UP001165427"/>
    </source>
</evidence>
<name>A0AA41R099_9BACT</name>
<dbReference type="Proteomes" id="UP001165427">
    <property type="component" value="Unassembled WGS sequence"/>
</dbReference>
<accession>A0AA41R099</accession>
<reference evidence="4" key="1">
    <citation type="submission" date="2022-04" db="EMBL/GenBank/DDBJ databases">
        <title>Desulfatitalea alkaliphila sp. nov., a novel anaerobic sulfate-reducing bacterium isolated from terrestrial mud volcano, Taman Peninsula, Russia.</title>
        <authorList>
            <person name="Khomyakova M.A."/>
            <person name="Merkel A.Y."/>
            <person name="Slobodkin A.I."/>
        </authorList>
    </citation>
    <scope>NUCLEOTIDE SEQUENCE</scope>
    <source>
        <strain evidence="4">M08but</strain>
    </source>
</reference>
<dbReference type="InterPro" id="IPR050595">
    <property type="entry name" value="Bact_response_regulator"/>
</dbReference>
<keyword evidence="5" id="KW-1185">Reference proteome</keyword>
<feature type="modified residue" description="4-aspartylphosphate" evidence="2">
    <location>
        <position position="43"/>
    </location>
</feature>
<gene>
    <name evidence="4" type="ORF">MRX98_04320</name>
</gene>
<proteinExistence type="predicted"/>
<dbReference type="InterPro" id="IPR011006">
    <property type="entry name" value="CheY-like_superfamily"/>
</dbReference>
<dbReference type="PANTHER" id="PTHR44591:SF3">
    <property type="entry name" value="RESPONSE REGULATORY DOMAIN-CONTAINING PROTEIN"/>
    <property type="match status" value="1"/>
</dbReference>
<dbReference type="GO" id="GO:0000160">
    <property type="term" value="P:phosphorelay signal transduction system"/>
    <property type="evidence" value="ECO:0007669"/>
    <property type="project" value="InterPro"/>
</dbReference>
<dbReference type="SMART" id="SM00448">
    <property type="entry name" value="REC"/>
    <property type="match status" value="1"/>
</dbReference>
<dbReference type="SUPFAM" id="SSF52172">
    <property type="entry name" value="CheY-like"/>
    <property type="match status" value="1"/>
</dbReference>
<evidence type="ECO:0000256" key="1">
    <source>
        <dbReference type="ARBA" id="ARBA00022553"/>
    </source>
</evidence>
<protein>
    <submittedName>
        <fullName evidence="4">Response regulator</fullName>
    </submittedName>
</protein>
<sequence length="124" mass="13266">MITEVAAEMLTSIGYQVHTASCGQEAIAFYEAAETYPDLVILDLIMPGMSGYATYDRLKQIHPGLKVVLSSGYSMPDEANTIIQQGNSMFIQKPYNLNDLSQLVGKMLAAGRATAAEAAMTAVG</sequence>
<comment type="caution">
    <text evidence="4">The sequence shown here is derived from an EMBL/GenBank/DDBJ whole genome shotgun (WGS) entry which is preliminary data.</text>
</comment>
<feature type="domain" description="Response regulatory" evidence="3">
    <location>
        <begin position="1"/>
        <end position="108"/>
    </location>
</feature>
<dbReference type="AlphaFoldDB" id="A0AA41R099"/>
<dbReference type="Gene3D" id="3.40.50.2300">
    <property type="match status" value="1"/>
</dbReference>
<dbReference type="CDD" id="cd00156">
    <property type="entry name" value="REC"/>
    <property type="match status" value="1"/>
</dbReference>
<dbReference type="PANTHER" id="PTHR44591">
    <property type="entry name" value="STRESS RESPONSE REGULATOR PROTEIN 1"/>
    <property type="match status" value="1"/>
</dbReference>
<dbReference type="EMBL" id="JALJRB010000003">
    <property type="protein sequence ID" value="MCJ8499789.1"/>
    <property type="molecule type" value="Genomic_DNA"/>
</dbReference>